<accession>A0A9X1YPI6</accession>
<protein>
    <submittedName>
        <fullName evidence="2">Polyhydroxyalkanoate depolymerase</fullName>
    </submittedName>
</protein>
<evidence type="ECO:0000313" key="2">
    <source>
        <dbReference type="EMBL" id="MCK9689370.1"/>
    </source>
</evidence>
<evidence type="ECO:0000259" key="1">
    <source>
        <dbReference type="Pfam" id="PF06850"/>
    </source>
</evidence>
<proteinExistence type="predicted"/>
<dbReference type="PIRSF" id="PIRSF020818">
    <property type="entry name" value="PHB_depoly_PhaZ"/>
    <property type="match status" value="1"/>
</dbReference>
<dbReference type="NCBIfam" id="TIGR01849">
    <property type="entry name" value="PHB_depoly_PhaZ"/>
    <property type="match status" value="1"/>
</dbReference>
<dbReference type="Proteomes" id="UP001139353">
    <property type="component" value="Unassembled WGS sequence"/>
</dbReference>
<dbReference type="InterPro" id="IPR029058">
    <property type="entry name" value="AB_hydrolase_fold"/>
</dbReference>
<gene>
    <name evidence="2" type="primary">phaZ</name>
    <name evidence="2" type="ORF">LPC04_26935</name>
</gene>
<dbReference type="PANTHER" id="PTHR36837:SF4">
    <property type="entry name" value="BLR0908 PROTEIN"/>
    <property type="match status" value="1"/>
</dbReference>
<dbReference type="PANTHER" id="PTHR36837">
    <property type="entry name" value="POLY(3-HYDROXYALKANOATE) POLYMERASE SUBUNIT PHAC"/>
    <property type="match status" value="1"/>
</dbReference>
<feature type="domain" description="PHB de-polymerase C-terminal" evidence="1">
    <location>
        <begin position="203"/>
        <end position="401"/>
    </location>
</feature>
<comment type="caution">
    <text evidence="2">The sequence shown here is derived from an EMBL/GenBank/DDBJ whole genome shotgun (WGS) entry which is preliminary data.</text>
</comment>
<dbReference type="InterPro" id="IPR009656">
    <property type="entry name" value="PHB_depo_C"/>
</dbReference>
<dbReference type="InterPro" id="IPR051321">
    <property type="entry name" value="PHA/PHB_synthase"/>
</dbReference>
<organism evidence="2 3">
    <name type="scientific">Scleromatobacter humisilvae</name>
    <dbReference type="NCBI Taxonomy" id="2897159"/>
    <lineage>
        <taxon>Bacteria</taxon>
        <taxon>Pseudomonadati</taxon>
        <taxon>Pseudomonadota</taxon>
        <taxon>Betaproteobacteria</taxon>
        <taxon>Burkholderiales</taxon>
        <taxon>Sphaerotilaceae</taxon>
        <taxon>Scleromatobacter</taxon>
    </lineage>
</organism>
<dbReference type="InterPro" id="IPR010915">
    <property type="entry name" value="PHB_depoly_PhaZ"/>
</dbReference>
<dbReference type="SUPFAM" id="SSF53474">
    <property type="entry name" value="alpha/beta-Hydrolases"/>
    <property type="match status" value="1"/>
</dbReference>
<sequence length="405" mass="45126">MMYHAYQAQSDLLRPLRHLAKVHGAMLGSEPPRAGLANIARPSMAASKVFELSEVTHRRPPWRIGSVMVEGEEQPVVEEVAARTPFAELLRFHKPGVTGQPRLLVVAPMSGHFATLLRDTVRTALPDHDVHVTDWLNVRDVPLAAGRFGLDEYIEHVMQFIAALGPGGHVLAVCQPTVAALAAVALMSEDRHEATPASLTLMAGPIDCRISPTAVNRLAMSRPIEWFEQNLISTVPWQHAGGGRRVYPGFVQLSAFISMNRERHENAFRDYYRQLLEGDFDRADVTRVFYEEYLAVADLSAEFYLETVSQVFQQFALPQGQLTFRGRKVDPAAIRRTALVTIEGERDDICAIGQTLAAQDLASSLRPYLRTHYVQPNVGHYGVFSGKRWQNQIYPIVRDVIGISG</sequence>
<dbReference type="AlphaFoldDB" id="A0A9X1YPI6"/>
<dbReference type="Pfam" id="PF06850">
    <property type="entry name" value="PHB_depo_C"/>
    <property type="match status" value="1"/>
</dbReference>
<keyword evidence="3" id="KW-1185">Reference proteome</keyword>
<dbReference type="EMBL" id="JAJLJH010000014">
    <property type="protein sequence ID" value="MCK9689370.1"/>
    <property type="molecule type" value="Genomic_DNA"/>
</dbReference>
<reference evidence="2" key="1">
    <citation type="submission" date="2021-11" db="EMBL/GenBank/DDBJ databases">
        <title>BS-T2-15 a new species belonging to the Comamonadaceae family isolated from the soil of a French oak forest.</title>
        <authorList>
            <person name="Mieszkin S."/>
            <person name="Alain K."/>
        </authorList>
    </citation>
    <scope>NUCLEOTIDE SEQUENCE</scope>
    <source>
        <strain evidence="2">BS-T2-15</strain>
    </source>
</reference>
<dbReference type="RefSeq" id="WP_275685421.1">
    <property type="nucleotide sequence ID" value="NZ_JAJLJH010000014.1"/>
</dbReference>
<evidence type="ECO:0000313" key="3">
    <source>
        <dbReference type="Proteomes" id="UP001139353"/>
    </source>
</evidence>
<name>A0A9X1YPI6_9BURK</name>